<feature type="domain" description="OVATE" evidence="8">
    <location>
        <begin position="121"/>
        <end position="180"/>
    </location>
</feature>
<comment type="caution">
    <text evidence="9">The sequence shown here is derived from an EMBL/GenBank/DDBJ whole genome shotgun (WGS) entry which is preliminary data.</text>
</comment>
<feature type="compositionally biased region" description="Low complexity" evidence="7">
    <location>
        <begin position="81"/>
        <end position="91"/>
    </location>
</feature>
<keyword evidence="4 6" id="KW-0804">Transcription</keyword>
<accession>A0AAX6FLU1</accession>
<evidence type="ECO:0000256" key="7">
    <source>
        <dbReference type="SAM" id="MobiDB-lite"/>
    </source>
</evidence>
<organism evidence="9 10">
    <name type="scientific">Iris pallida</name>
    <name type="common">Sweet iris</name>
    <dbReference type="NCBI Taxonomy" id="29817"/>
    <lineage>
        <taxon>Eukaryota</taxon>
        <taxon>Viridiplantae</taxon>
        <taxon>Streptophyta</taxon>
        <taxon>Embryophyta</taxon>
        <taxon>Tracheophyta</taxon>
        <taxon>Spermatophyta</taxon>
        <taxon>Magnoliopsida</taxon>
        <taxon>Liliopsida</taxon>
        <taxon>Asparagales</taxon>
        <taxon>Iridaceae</taxon>
        <taxon>Iridoideae</taxon>
        <taxon>Irideae</taxon>
        <taxon>Iris</taxon>
    </lineage>
</organism>
<reference evidence="9" key="1">
    <citation type="journal article" date="2023" name="GigaByte">
        <title>Genome assembly of the bearded iris, Iris pallida Lam.</title>
        <authorList>
            <person name="Bruccoleri R.E."/>
            <person name="Oakeley E.J."/>
            <person name="Faust A.M.E."/>
            <person name="Altorfer M."/>
            <person name="Dessus-Babus S."/>
            <person name="Burckhardt D."/>
            <person name="Oertli M."/>
            <person name="Naumann U."/>
            <person name="Petersen F."/>
            <person name="Wong J."/>
        </authorList>
    </citation>
    <scope>NUCLEOTIDE SEQUENCE</scope>
    <source>
        <strain evidence="9">GSM-AAB239-AS_SAM_17_03QT</strain>
    </source>
</reference>
<dbReference type="PANTHER" id="PTHR33057">
    <property type="entry name" value="TRANSCRIPTION REPRESSOR OFP7-RELATED"/>
    <property type="match status" value="1"/>
</dbReference>
<feature type="region of interest" description="Disordered" evidence="7">
    <location>
        <begin position="81"/>
        <end position="107"/>
    </location>
</feature>
<reference evidence="9" key="2">
    <citation type="submission" date="2023-04" db="EMBL/GenBank/DDBJ databases">
        <authorList>
            <person name="Bruccoleri R.E."/>
            <person name="Oakeley E.J."/>
            <person name="Faust A.-M."/>
            <person name="Dessus-Babus S."/>
            <person name="Altorfer M."/>
            <person name="Burckhardt D."/>
            <person name="Oertli M."/>
            <person name="Naumann U."/>
            <person name="Petersen F."/>
            <person name="Wong J."/>
        </authorList>
    </citation>
    <scope>NUCLEOTIDE SEQUENCE</scope>
    <source>
        <strain evidence="9">GSM-AAB239-AS_SAM_17_03QT</strain>
        <tissue evidence="9">Leaf</tissue>
    </source>
</reference>
<keyword evidence="3 6" id="KW-0805">Transcription regulation</keyword>
<dbReference type="InterPro" id="IPR038933">
    <property type="entry name" value="Ovate"/>
</dbReference>
<dbReference type="InterPro" id="IPR006458">
    <property type="entry name" value="Ovate_C"/>
</dbReference>
<keyword evidence="2 6" id="KW-0678">Repressor</keyword>
<evidence type="ECO:0000256" key="1">
    <source>
        <dbReference type="ARBA" id="ARBA00004123"/>
    </source>
</evidence>
<evidence type="ECO:0000256" key="5">
    <source>
        <dbReference type="ARBA" id="ARBA00023242"/>
    </source>
</evidence>
<comment type="function">
    <text evidence="6">Transcriptional repressor that regulates multiple aspects of plant growth and development.</text>
</comment>
<evidence type="ECO:0000256" key="4">
    <source>
        <dbReference type="ARBA" id="ARBA00023163"/>
    </source>
</evidence>
<dbReference type="PANTHER" id="PTHR33057:SF70">
    <property type="entry name" value="TRANSCRIPTION REPRESSOR-RELATED"/>
    <property type="match status" value="1"/>
</dbReference>
<dbReference type="GO" id="GO:0005634">
    <property type="term" value="C:nucleus"/>
    <property type="evidence" value="ECO:0007669"/>
    <property type="project" value="UniProtKB-SubCell"/>
</dbReference>
<evidence type="ECO:0000256" key="2">
    <source>
        <dbReference type="ARBA" id="ARBA00022491"/>
    </source>
</evidence>
<dbReference type="Proteomes" id="UP001140949">
    <property type="component" value="Unassembled WGS sequence"/>
</dbReference>
<evidence type="ECO:0000313" key="9">
    <source>
        <dbReference type="EMBL" id="KAJ6817356.1"/>
    </source>
</evidence>
<proteinExistence type="predicted"/>
<evidence type="ECO:0000256" key="6">
    <source>
        <dbReference type="RuleBase" id="RU367028"/>
    </source>
</evidence>
<gene>
    <name evidence="9" type="ORF">M6B38_412430</name>
</gene>
<dbReference type="Pfam" id="PF04844">
    <property type="entry name" value="Ovate"/>
    <property type="match status" value="1"/>
</dbReference>
<evidence type="ECO:0000259" key="8">
    <source>
        <dbReference type="PROSITE" id="PS51754"/>
    </source>
</evidence>
<name>A0AAX6FLU1_IRIPA</name>
<dbReference type="PROSITE" id="PS51754">
    <property type="entry name" value="OVATE"/>
    <property type="match status" value="1"/>
</dbReference>
<evidence type="ECO:0000256" key="3">
    <source>
        <dbReference type="ARBA" id="ARBA00023015"/>
    </source>
</evidence>
<dbReference type="GO" id="GO:0045892">
    <property type="term" value="P:negative regulation of DNA-templated transcription"/>
    <property type="evidence" value="ECO:0007669"/>
    <property type="project" value="UniProtKB-UniRule"/>
</dbReference>
<keyword evidence="10" id="KW-1185">Reference proteome</keyword>
<sequence length="189" mass="21438">MSSSSSSSSSRRRFHVRRHPVVVDIGCSCRKPKLFSGLLHNLSLPVRNNNNSLTSASNKSSESTCSLTTTTFITNSTFSPFNEDTSSSSSTYASPKKKQQQPVKNYKKKKANLMAEESVAVEKVSSDPYVDFKESMLQMIVEKEMYEWEELRELLNLFLSLNSPYHHHLILRAFAEIWEGIFSPPTYVT</sequence>
<protein>
    <recommendedName>
        <fullName evidence="6">Transcription repressor</fullName>
    </recommendedName>
    <alternativeName>
        <fullName evidence="6">Ovate family protein</fullName>
    </alternativeName>
</protein>
<evidence type="ECO:0000313" key="10">
    <source>
        <dbReference type="Proteomes" id="UP001140949"/>
    </source>
</evidence>
<feature type="compositionally biased region" description="Basic residues" evidence="7">
    <location>
        <begin position="95"/>
        <end position="107"/>
    </location>
</feature>
<comment type="subcellular location">
    <subcellularLocation>
        <location evidence="1 6">Nucleus</location>
    </subcellularLocation>
</comment>
<dbReference type="NCBIfam" id="TIGR01568">
    <property type="entry name" value="A_thal_3678"/>
    <property type="match status" value="1"/>
</dbReference>
<keyword evidence="5 6" id="KW-0539">Nucleus</keyword>
<dbReference type="EMBL" id="JANAVB010027997">
    <property type="protein sequence ID" value="KAJ6817356.1"/>
    <property type="molecule type" value="Genomic_DNA"/>
</dbReference>
<dbReference type="AlphaFoldDB" id="A0AAX6FLU1"/>